<dbReference type="CDD" id="cd18086">
    <property type="entry name" value="HsC9orf114-like"/>
    <property type="match status" value="1"/>
</dbReference>
<dbReference type="SUPFAM" id="SSF50249">
    <property type="entry name" value="Nucleic acid-binding proteins"/>
    <property type="match status" value="1"/>
</dbReference>
<keyword evidence="4" id="KW-1185">Reference proteome</keyword>
<gene>
    <name evidence="3" type="ORF">cyc_07097</name>
</gene>
<feature type="region of interest" description="Disordered" evidence="2">
    <location>
        <begin position="354"/>
        <end position="373"/>
    </location>
</feature>
<protein>
    <submittedName>
        <fullName evidence="3">Uncharacterized protein</fullName>
    </submittedName>
</protein>
<dbReference type="InParanoid" id="A0A1D3CUM1"/>
<organism evidence="3 4">
    <name type="scientific">Cyclospora cayetanensis</name>
    <dbReference type="NCBI Taxonomy" id="88456"/>
    <lineage>
        <taxon>Eukaryota</taxon>
        <taxon>Sar</taxon>
        <taxon>Alveolata</taxon>
        <taxon>Apicomplexa</taxon>
        <taxon>Conoidasida</taxon>
        <taxon>Coccidia</taxon>
        <taxon>Eucoccidiorida</taxon>
        <taxon>Eimeriorina</taxon>
        <taxon>Eimeriidae</taxon>
        <taxon>Cyclospora</taxon>
    </lineage>
</organism>
<evidence type="ECO:0000256" key="2">
    <source>
        <dbReference type="SAM" id="MobiDB-lite"/>
    </source>
</evidence>
<dbReference type="PANTHER" id="PTHR12150">
    <property type="entry name" value="CLASS IV SAM-BINDING METHYLTRANSFERASE-RELATED"/>
    <property type="match status" value="1"/>
</dbReference>
<dbReference type="InterPro" id="IPR003750">
    <property type="entry name" value="Put_MeTrfase-C9orf114-like"/>
</dbReference>
<feature type="compositionally biased region" description="Basic and acidic residues" evidence="2">
    <location>
        <begin position="1"/>
        <end position="13"/>
    </location>
</feature>
<evidence type="ECO:0000313" key="3">
    <source>
        <dbReference type="EMBL" id="OEH74893.1"/>
    </source>
</evidence>
<reference evidence="3 4" key="1">
    <citation type="journal article" date="2016" name="BMC Genomics">
        <title>Comparative genomics reveals Cyclospora cayetanensis possesses coccidia-like metabolism and invasion components but unique surface antigens.</title>
        <authorList>
            <person name="Liu S."/>
            <person name="Wang L."/>
            <person name="Zheng H."/>
            <person name="Xu Z."/>
            <person name="Roellig D.M."/>
            <person name="Li N."/>
            <person name="Frace M.A."/>
            <person name="Tang K."/>
            <person name="Arrowood M.J."/>
            <person name="Moss D.M."/>
            <person name="Zhang L."/>
            <person name="Feng Y."/>
            <person name="Xiao L."/>
        </authorList>
    </citation>
    <scope>NUCLEOTIDE SEQUENCE [LARGE SCALE GENOMIC DNA]</scope>
    <source>
        <strain evidence="3 4">CHN_HEN01</strain>
    </source>
</reference>
<comment type="caution">
    <text evidence="3">The sequence shown here is derived from an EMBL/GenBank/DDBJ whole genome shotgun (WGS) entry which is preliminary data.</text>
</comment>
<accession>A0A1D3CUM1</accession>
<evidence type="ECO:0000256" key="1">
    <source>
        <dbReference type="ARBA" id="ARBA00009841"/>
    </source>
</evidence>
<feature type="compositionally biased region" description="Basic and acidic residues" evidence="2">
    <location>
        <begin position="24"/>
        <end position="34"/>
    </location>
</feature>
<dbReference type="InterPro" id="IPR012340">
    <property type="entry name" value="NA-bd_OB-fold"/>
</dbReference>
<dbReference type="Gene3D" id="2.40.50.140">
    <property type="entry name" value="Nucleic acid-binding proteins"/>
    <property type="match status" value="1"/>
</dbReference>
<dbReference type="EMBL" id="JROU02001884">
    <property type="protein sequence ID" value="OEH74893.1"/>
    <property type="molecule type" value="Genomic_DNA"/>
</dbReference>
<dbReference type="Gene3D" id="3.40.1280.10">
    <property type="match status" value="2"/>
</dbReference>
<dbReference type="AlphaFoldDB" id="A0A1D3CUM1"/>
<sequence length="456" mass="49478">MEEGRRVKWRRAEDIEDAVSNSAETKEDPRKEDPPMETAVHWELKKRKKERKNDTAEGEGVQEGNTESCASWIPQDAFAESLNLIPRVIPFQGSPRKGTLSVALPASIVANAQSPELKAALVGQIARTLVIMGVEEIIIYEDRDLKFAGLQNPLDAPHHLRRSEWLPYREGVVLQDPPKTTKGCLVECGLAVPVTCSQRIPPGTRVTLRLHPAMRTAGDGGRLSAAKKEAIFKGEAVSPQEPPTRAGLYWGYQVRAAASLREVFRGHALDGSSGGLYDCLVGTSERGEALGDVAPTLHHLLLVFGGVHGLEEVIQDPQAGVPTAEARTAVSQCLEGRSVGASEGLPSDLRRASKTLSRQGSPGGPLHSFMEGNSTDIPPSCLFDEYVNTCPMQSSRTIRAEEALLVSLAAMRQAGIHSRCAFQEVGDTCSGKRRPHLPPLFRVMESLKAKAQPNET</sequence>
<dbReference type="Proteomes" id="UP000095192">
    <property type="component" value="Unassembled WGS sequence"/>
</dbReference>
<dbReference type="SUPFAM" id="SSF75217">
    <property type="entry name" value="alpha/beta knot"/>
    <property type="match status" value="1"/>
</dbReference>
<evidence type="ECO:0000313" key="4">
    <source>
        <dbReference type="Proteomes" id="UP000095192"/>
    </source>
</evidence>
<dbReference type="InterPro" id="IPR029028">
    <property type="entry name" value="Alpha/beta_knot_MTases"/>
</dbReference>
<feature type="region of interest" description="Disordered" evidence="2">
    <location>
        <begin position="1"/>
        <end position="66"/>
    </location>
</feature>
<dbReference type="PANTHER" id="PTHR12150:SF13">
    <property type="entry name" value="METHYLTRANSFERASE C9ORF114-RELATED"/>
    <property type="match status" value="1"/>
</dbReference>
<proteinExistence type="inferred from homology"/>
<dbReference type="VEuPathDB" id="ToxoDB:cyc_07097"/>
<comment type="similarity">
    <text evidence="1">Belongs to the class IV-like SAM-binding methyltransferase superfamily.</text>
</comment>
<dbReference type="InterPro" id="IPR029026">
    <property type="entry name" value="tRNA_m1G_MTases_N"/>
</dbReference>
<name>A0A1D3CUM1_9EIME</name>
<dbReference type="Pfam" id="PF02598">
    <property type="entry name" value="Methyltrn_RNA_3"/>
    <property type="match status" value="1"/>
</dbReference>